<evidence type="ECO:0000256" key="3">
    <source>
        <dbReference type="ARBA" id="ARBA00022741"/>
    </source>
</evidence>
<evidence type="ECO:0000256" key="5">
    <source>
        <dbReference type="ARBA" id="ARBA00022840"/>
    </source>
</evidence>
<dbReference type="GO" id="GO:0005524">
    <property type="term" value="F:ATP binding"/>
    <property type="evidence" value="ECO:0007669"/>
    <property type="project" value="UniProtKB-KW"/>
</dbReference>
<proteinExistence type="inferred from homology"/>
<dbReference type="InterPro" id="IPR000890">
    <property type="entry name" value="Aliphatic_acid_kin_short-chain"/>
</dbReference>
<sequence length="370" mass="38977">MTSPPVLVLNSGSSSVKYRLFGGDEKRGTVERIGEPGGVPDHATALRQIADEVGLADLDLRAVGHRVVHGGTRFRAPTVVDDEVLAALKELSPLAPLHNPGNVTGIEVARALRPDVPHVAVFDTAFHATLPEYAATYALDREVAAEHGIRRYGFHGTSHRYVAARTAELLGRPVTRLNTIVLHLGNGASATAVAGGRSVDTSMGFTPLEGLVMGTRPGDVDPGALVYLAARGLDSTTVDTLLQKRSGLKGLTGDNDLREVLARRAAGDPAATLAFDVYCYRIRKYVGAYHAVLGRLDAIAFTAGVGEHSAEVRAGALDGLAMWGIEVDPARNAGHAPVISPDGARVSVCVVPTDEERAIAEETLALLEES</sequence>
<dbReference type="PANTHER" id="PTHR21060:SF15">
    <property type="entry name" value="ACETATE KINASE-RELATED"/>
    <property type="match status" value="1"/>
</dbReference>
<dbReference type="PROSITE" id="PS01075">
    <property type="entry name" value="ACETATE_KINASE_1"/>
    <property type="match status" value="1"/>
</dbReference>
<evidence type="ECO:0000313" key="8">
    <source>
        <dbReference type="EMBL" id="GIJ45038.1"/>
    </source>
</evidence>
<comment type="caution">
    <text evidence="8">The sequence shown here is derived from an EMBL/GenBank/DDBJ whole genome shotgun (WGS) entry which is preliminary data.</text>
</comment>
<feature type="binding site" evidence="6">
    <location>
        <begin position="304"/>
        <end position="308"/>
    </location>
    <ligand>
        <name>ATP</name>
        <dbReference type="ChEBI" id="CHEBI:30616"/>
    </ligand>
</feature>
<evidence type="ECO:0000313" key="9">
    <source>
        <dbReference type="Proteomes" id="UP000619260"/>
    </source>
</evidence>
<comment type="pathway">
    <text evidence="6">Metabolic intermediate biosynthesis; acetyl-CoA biosynthesis; acetyl-CoA from acetate: step 1/2.</text>
</comment>
<dbReference type="GO" id="GO:0006083">
    <property type="term" value="P:acetate metabolic process"/>
    <property type="evidence" value="ECO:0007669"/>
    <property type="project" value="TreeGrafter"/>
</dbReference>
<dbReference type="InterPro" id="IPR004372">
    <property type="entry name" value="Ac/propionate_kinase"/>
</dbReference>
<feature type="active site" description="Proton donor/acceptor" evidence="6">
    <location>
        <position position="123"/>
    </location>
</feature>
<protein>
    <recommendedName>
        <fullName evidence="6">Acetate kinase</fullName>
        <ecNumber evidence="6">2.7.2.1</ecNumber>
    </recommendedName>
    <alternativeName>
        <fullName evidence="6">Acetokinase</fullName>
    </alternativeName>
</protein>
<feature type="site" description="Transition state stabilizer" evidence="6">
    <location>
        <position position="155"/>
    </location>
</feature>
<dbReference type="PRINTS" id="PR00471">
    <property type="entry name" value="ACETATEKNASE"/>
</dbReference>
<feature type="binding site" evidence="6">
    <location>
        <begin position="256"/>
        <end position="258"/>
    </location>
    <ligand>
        <name>ATP</name>
        <dbReference type="ChEBI" id="CHEBI:30616"/>
    </ligand>
</feature>
<feature type="binding site" evidence="6">
    <location>
        <position position="66"/>
    </location>
    <ligand>
        <name>substrate</name>
    </ligand>
</feature>
<dbReference type="PROSITE" id="PS01076">
    <property type="entry name" value="ACETATE_KINASE_2"/>
    <property type="match status" value="1"/>
</dbReference>
<accession>A0A8J3YJK2</accession>
<dbReference type="PANTHER" id="PTHR21060">
    <property type="entry name" value="ACETATE KINASE"/>
    <property type="match status" value="1"/>
</dbReference>
<evidence type="ECO:0000256" key="7">
    <source>
        <dbReference type="RuleBase" id="RU003835"/>
    </source>
</evidence>
<dbReference type="AlphaFoldDB" id="A0A8J3YJK2"/>
<comment type="function">
    <text evidence="6">Catalyzes the formation of acetyl phosphate from acetate and ATP. Can also catalyze the reverse reaction.</text>
</comment>
<keyword evidence="2 6" id="KW-0808">Transferase</keyword>
<feature type="binding site" evidence="6">
    <location>
        <begin position="183"/>
        <end position="187"/>
    </location>
    <ligand>
        <name>ATP</name>
        <dbReference type="ChEBI" id="CHEBI:30616"/>
    </ligand>
</feature>
<dbReference type="InterPro" id="IPR043129">
    <property type="entry name" value="ATPase_NBD"/>
</dbReference>
<dbReference type="EC" id="2.7.2.1" evidence="6"/>
<name>A0A8J3YJK2_9ACTN</name>
<comment type="subcellular location">
    <subcellularLocation>
        <location evidence="6">Cytoplasm</location>
    </subcellularLocation>
</comment>
<dbReference type="GO" id="GO:0008776">
    <property type="term" value="F:acetate kinase activity"/>
    <property type="evidence" value="ECO:0007669"/>
    <property type="project" value="UniProtKB-UniRule"/>
</dbReference>
<comment type="subunit">
    <text evidence="6">Homodimer.</text>
</comment>
<organism evidence="8 9">
    <name type="scientific">Virgisporangium aliadipatigenens</name>
    <dbReference type="NCBI Taxonomy" id="741659"/>
    <lineage>
        <taxon>Bacteria</taxon>
        <taxon>Bacillati</taxon>
        <taxon>Actinomycetota</taxon>
        <taxon>Actinomycetes</taxon>
        <taxon>Micromonosporales</taxon>
        <taxon>Micromonosporaceae</taxon>
        <taxon>Virgisporangium</taxon>
    </lineage>
</organism>
<keyword evidence="5 6" id="KW-0067">ATP-binding</keyword>
<dbReference type="Proteomes" id="UP000619260">
    <property type="component" value="Unassembled WGS sequence"/>
</dbReference>
<keyword evidence="6" id="KW-0460">Magnesium</keyword>
<dbReference type="Pfam" id="PF00871">
    <property type="entry name" value="Acetate_kinase"/>
    <property type="match status" value="1"/>
</dbReference>
<gene>
    <name evidence="6 8" type="primary">ackA</name>
    <name evidence="8" type="ORF">Val02_19240</name>
</gene>
<dbReference type="SUPFAM" id="SSF53067">
    <property type="entry name" value="Actin-like ATPase domain"/>
    <property type="match status" value="2"/>
</dbReference>
<feature type="binding site" evidence="6">
    <location>
        <position position="17"/>
    </location>
    <ligand>
        <name>ATP</name>
        <dbReference type="ChEBI" id="CHEBI:30616"/>
    </ligand>
</feature>
<keyword evidence="6" id="KW-0479">Metal-binding</keyword>
<dbReference type="GO" id="GO:0005737">
    <property type="term" value="C:cytoplasm"/>
    <property type="evidence" value="ECO:0007669"/>
    <property type="project" value="UniProtKB-SubCell"/>
</dbReference>
<dbReference type="EMBL" id="BOPF01000006">
    <property type="protein sequence ID" value="GIJ45038.1"/>
    <property type="molecule type" value="Genomic_DNA"/>
</dbReference>
<feature type="binding site" evidence="6">
    <location>
        <position position="355"/>
    </location>
    <ligand>
        <name>Mg(2+)</name>
        <dbReference type="ChEBI" id="CHEBI:18420"/>
    </ligand>
</feature>
<dbReference type="InterPro" id="IPR023865">
    <property type="entry name" value="Aliphatic_acid_kinase_CS"/>
</dbReference>
<dbReference type="GO" id="GO:0006085">
    <property type="term" value="P:acetyl-CoA biosynthetic process"/>
    <property type="evidence" value="ECO:0007669"/>
    <property type="project" value="UniProtKB-UniRule"/>
</dbReference>
<feature type="binding site" evidence="6">
    <location>
        <position position="10"/>
    </location>
    <ligand>
        <name>Mg(2+)</name>
        <dbReference type="ChEBI" id="CHEBI:18420"/>
    </ligand>
</feature>
<evidence type="ECO:0000256" key="2">
    <source>
        <dbReference type="ARBA" id="ARBA00022679"/>
    </source>
</evidence>
<dbReference type="PIRSF" id="PIRSF000722">
    <property type="entry name" value="Acetate_prop_kin"/>
    <property type="match status" value="1"/>
</dbReference>
<comment type="catalytic activity">
    <reaction evidence="6">
        <text>acetate + ATP = acetyl phosphate + ADP</text>
        <dbReference type="Rhea" id="RHEA:11352"/>
        <dbReference type="ChEBI" id="CHEBI:22191"/>
        <dbReference type="ChEBI" id="CHEBI:30089"/>
        <dbReference type="ChEBI" id="CHEBI:30616"/>
        <dbReference type="ChEBI" id="CHEBI:456216"/>
        <dbReference type="EC" id="2.7.2.1"/>
    </reaction>
</comment>
<dbReference type="RefSeq" id="WP_203898597.1">
    <property type="nucleotide sequence ID" value="NZ_BOPF01000006.1"/>
</dbReference>
<keyword evidence="9" id="KW-1185">Reference proteome</keyword>
<keyword evidence="3 6" id="KW-0547">Nucleotide-binding</keyword>
<evidence type="ECO:0000256" key="6">
    <source>
        <dbReference type="HAMAP-Rule" id="MF_00020"/>
    </source>
</evidence>
<keyword evidence="4 6" id="KW-0418">Kinase</keyword>
<keyword evidence="6" id="KW-0963">Cytoplasm</keyword>
<feature type="site" description="Transition state stabilizer" evidence="6">
    <location>
        <position position="216"/>
    </location>
</feature>
<comment type="similarity">
    <text evidence="1 6 7">Belongs to the acetokinase family.</text>
</comment>
<dbReference type="HAMAP" id="MF_00020">
    <property type="entry name" value="Acetate_kinase"/>
    <property type="match status" value="1"/>
</dbReference>
<reference evidence="8" key="1">
    <citation type="submission" date="2021-01" db="EMBL/GenBank/DDBJ databases">
        <title>Whole genome shotgun sequence of Virgisporangium aliadipatigenens NBRC 105644.</title>
        <authorList>
            <person name="Komaki H."/>
            <person name="Tamura T."/>
        </authorList>
    </citation>
    <scope>NUCLEOTIDE SEQUENCE</scope>
    <source>
        <strain evidence="8">NBRC 105644</strain>
    </source>
</reference>
<evidence type="ECO:0000256" key="4">
    <source>
        <dbReference type="ARBA" id="ARBA00022777"/>
    </source>
</evidence>
<dbReference type="UniPathway" id="UPA00340">
    <property type="reaction ID" value="UER00458"/>
</dbReference>
<comment type="cofactor">
    <cofactor evidence="6">
        <name>Mg(2+)</name>
        <dbReference type="ChEBI" id="CHEBI:18420"/>
    </cofactor>
    <cofactor evidence="6">
        <name>Mn(2+)</name>
        <dbReference type="ChEBI" id="CHEBI:29035"/>
    </cofactor>
    <text evidence="6">Mg(2+). Can also accept Mn(2+).</text>
</comment>
<dbReference type="NCBIfam" id="TIGR00016">
    <property type="entry name" value="ackA"/>
    <property type="match status" value="1"/>
</dbReference>
<dbReference type="CDD" id="cd24010">
    <property type="entry name" value="ASKHA_NBD_AcK_PK"/>
    <property type="match status" value="1"/>
</dbReference>
<dbReference type="GO" id="GO:0000287">
    <property type="term" value="F:magnesium ion binding"/>
    <property type="evidence" value="ECO:0007669"/>
    <property type="project" value="UniProtKB-UniRule"/>
</dbReference>
<evidence type="ECO:0000256" key="1">
    <source>
        <dbReference type="ARBA" id="ARBA00008748"/>
    </source>
</evidence>
<dbReference type="Gene3D" id="3.30.420.40">
    <property type="match status" value="2"/>
</dbReference>